<evidence type="ECO:0000313" key="1">
    <source>
        <dbReference type="EMBL" id="KAK8194196.1"/>
    </source>
</evidence>
<name>A0ACC3S462_9PEZI</name>
<organism evidence="1 2">
    <name type="scientific">Zalaria obscura</name>
    <dbReference type="NCBI Taxonomy" id="2024903"/>
    <lineage>
        <taxon>Eukaryota</taxon>
        <taxon>Fungi</taxon>
        <taxon>Dikarya</taxon>
        <taxon>Ascomycota</taxon>
        <taxon>Pezizomycotina</taxon>
        <taxon>Dothideomycetes</taxon>
        <taxon>Dothideomycetidae</taxon>
        <taxon>Dothideales</taxon>
        <taxon>Zalariaceae</taxon>
        <taxon>Zalaria</taxon>
    </lineage>
</organism>
<comment type="caution">
    <text evidence="1">The sequence shown here is derived from an EMBL/GenBank/DDBJ whole genome shotgun (WGS) entry which is preliminary data.</text>
</comment>
<accession>A0ACC3S462</accession>
<proteinExistence type="predicted"/>
<reference evidence="1" key="1">
    <citation type="submission" date="2024-02" db="EMBL/GenBank/DDBJ databases">
        <title>Metagenome Assembled Genome of Zalaria obscura JY119.</title>
        <authorList>
            <person name="Vighnesh L."/>
            <person name="Jagadeeshwari U."/>
            <person name="Venkata Ramana C."/>
            <person name="Sasikala C."/>
        </authorList>
    </citation>
    <scope>NUCLEOTIDE SEQUENCE</scope>
    <source>
        <strain evidence="1">JY119</strain>
    </source>
</reference>
<sequence length="142" mass="15488">MPRQVAPPPSGEFIVRLQKPFSGTPTHVVEVIGEPNRSASVKVTDQSSDNAITKKTGDCSADDVNELMSLISQLRGFPSHPSKDIYGLDTRLEFNSFEIQWASDEEDSVSDEVTAENKDTYKQVADSIAALGRTFAKKDAAI</sequence>
<dbReference type="Proteomes" id="UP001320706">
    <property type="component" value="Unassembled WGS sequence"/>
</dbReference>
<gene>
    <name evidence="1" type="ORF">M8818_007384</name>
</gene>
<evidence type="ECO:0000313" key="2">
    <source>
        <dbReference type="Proteomes" id="UP001320706"/>
    </source>
</evidence>
<dbReference type="EMBL" id="JAMKPW020000043">
    <property type="protein sequence ID" value="KAK8194196.1"/>
    <property type="molecule type" value="Genomic_DNA"/>
</dbReference>
<keyword evidence="2" id="KW-1185">Reference proteome</keyword>
<protein>
    <submittedName>
        <fullName evidence="1">Uncharacterized protein</fullName>
    </submittedName>
</protein>